<reference evidence="2 3" key="1">
    <citation type="journal article" date="2021" name="Elife">
        <title>Chloroplast acquisition without the gene transfer in kleptoplastic sea slugs, Plakobranchus ocellatus.</title>
        <authorList>
            <person name="Maeda T."/>
            <person name="Takahashi S."/>
            <person name="Yoshida T."/>
            <person name="Shimamura S."/>
            <person name="Takaki Y."/>
            <person name="Nagai Y."/>
            <person name="Toyoda A."/>
            <person name="Suzuki Y."/>
            <person name="Arimoto A."/>
            <person name="Ishii H."/>
            <person name="Satoh N."/>
            <person name="Nishiyama T."/>
            <person name="Hasebe M."/>
            <person name="Maruyama T."/>
            <person name="Minagawa J."/>
            <person name="Obokata J."/>
            <person name="Shigenobu S."/>
        </authorList>
    </citation>
    <scope>NUCLEOTIDE SEQUENCE [LARGE SCALE GENOMIC DNA]</scope>
</reference>
<dbReference type="AlphaFoldDB" id="A0AAV3Y015"/>
<dbReference type="PANTHER" id="PTHR10773:SF19">
    <property type="match status" value="1"/>
</dbReference>
<dbReference type="Proteomes" id="UP000735302">
    <property type="component" value="Unassembled WGS sequence"/>
</dbReference>
<dbReference type="PANTHER" id="PTHR10773">
    <property type="entry name" value="DNA-DIRECTED RNA POLYMERASES I, II, AND III SUBUNIT RPABC2"/>
    <property type="match status" value="1"/>
</dbReference>
<organism evidence="2 3">
    <name type="scientific">Plakobranchus ocellatus</name>
    <dbReference type="NCBI Taxonomy" id="259542"/>
    <lineage>
        <taxon>Eukaryota</taxon>
        <taxon>Metazoa</taxon>
        <taxon>Spiralia</taxon>
        <taxon>Lophotrochozoa</taxon>
        <taxon>Mollusca</taxon>
        <taxon>Gastropoda</taxon>
        <taxon>Heterobranchia</taxon>
        <taxon>Euthyneura</taxon>
        <taxon>Panpulmonata</taxon>
        <taxon>Sacoglossa</taxon>
        <taxon>Placobranchoidea</taxon>
        <taxon>Plakobranchidae</taxon>
        <taxon>Plakobranchus</taxon>
    </lineage>
</organism>
<feature type="region of interest" description="Disordered" evidence="1">
    <location>
        <begin position="654"/>
        <end position="682"/>
    </location>
</feature>
<feature type="compositionally biased region" description="Pro residues" evidence="1">
    <location>
        <begin position="201"/>
        <end position="224"/>
    </location>
</feature>
<comment type="caution">
    <text evidence="2">The sequence shown here is derived from an EMBL/GenBank/DDBJ whole genome shotgun (WGS) entry which is preliminary data.</text>
</comment>
<feature type="region of interest" description="Disordered" evidence="1">
    <location>
        <begin position="77"/>
        <end position="100"/>
    </location>
</feature>
<feature type="compositionally biased region" description="Low complexity" evidence="1">
    <location>
        <begin position="353"/>
        <end position="366"/>
    </location>
</feature>
<keyword evidence="3" id="KW-1185">Reference proteome</keyword>
<feature type="compositionally biased region" description="Low complexity" evidence="1">
    <location>
        <begin position="376"/>
        <end position="387"/>
    </location>
</feature>
<evidence type="ECO:0000313" key="3">
    <source>
        <dbReference type="Proteomes" id="UP000735302"/>
    </source>
</evidence>
<evidence type="ECO:0000256" key="1">
    <source>
        <dbReference type="SAM" id="MobiDB-lite"/>
    </source>
</evidence>
<feature type="region of interest" description="Disordered" evidence="1">
    <location>
        <begin position="350"/>
        <end position="424"/>
    </location>
</feature>
<dbReference type="EMBL" id="BLXT01000357">
    <property type="protein sequence ID" value="GFN76111.1"/>
    <property type="molecule type" value="Genomic_DNA"/>
</dbReference>
<name>A0AAV3Y015_9GAST</name>
<sequence length="969" mass="109233">MLLSYLQNKVHTPTENHARREYISRISTSTYQVSNFCHMTSLRNKMARPKRLCLVDAQKLFQSLDIVDSDCFSSCSDDSSDPDYNPNLTMNKADESDDEPAAKRIKHANKTETPSDLPATTEYVPLALKAPSSCSKPFLSSSEPLPLASVPLVQGTEQLPQATTPLPNPVLPASEPLTQFSAPPPIPYPQSPTSEHLPQVSEPPPVHEPPLPTHESLPPIPQPLPQAFEPLSPIPEPLPQLADPMPQVSQHLQLASEPVPPPANLLLPATEPLPRHTELLANAVHLDLEVLSPTLKPLQTAADPLIQTNQFQQPAFEAVPCTTEPLQPTLALQQASEALQQCLISDPMASATESLPPASESGSSSATMELLPQEASPGPSTSTLPPGIDTNESSRSRRKGIRNPQQWKANVRKRQREGGQSYIDRKGRTIPARKLDMEKGCQGTCRFKCNQNICGDERQCIFDAFWGLTDEGKSHFYARNTKQFEKKRKRTQAEHSRRKHTISYFFHVNDAPIRVCKQFFLSTLSISEKRVTYFFDQIYQKDTSTPRSHIRGLTASRKMPDSKIDIVKQHIKSFPMVESHYCRAQSSKLYLEASLNIAKLYCLYLDYCKEISTEPVKKHMYSAIFKELNISFQKPKKDRCDKCELIATKKKESRDSISEEQQQDFEKHLRAKEESRAERNSDRESKKCVLSFDMQNVTPLPKAEISNFFYKRKLSCYNLTGHCSIDKKGYSMVWNEGMSGRSGSDIASALYTMLGLVASDHPDITDIIMWSDSCVPQNRNSIMSFALKCFMDSHPQIQSITQKFSESGHGCIQEVDAIHSVMERNARHTEIFSPVGLVRNLSQIKKMKVHQMRPANFLDFQNQAKQFVFAQIPYTQVKQLHYSACQPYHVSFKLRHSDADFRTVSIKPTCTRKKAANGEKNINNQIFLAKTVPSVNKCLLSKEKVRDISSMLEHMPLSDRIYMKGVCFL</sequence>
<feature type="region of interest" description="Disordered" evidence="1">
    <location>
        <begin position="159"/>
        <end position="226"/>
    </location>
</feature>
<accession>A0AAV3Y015</accession>
<gene>
    <name evidence="2" type="ORF">PoB_000261700</name>
</gene>
<feature type="compositionally biased region" description="Basic and acidic residues" evidence="1">
    <location>
        <begin position="664"/>
        <end position="682"/>
    </location>
</feature>
<protein>
    <submittedName>
        <fullName evidence="2">DNA repair protein rhp54</fullName>
    </submittedName>
</protein>
<proteinExistence type="predicted"/>
<evidence type="ECO:0000313" key="2">
    <source>
        <dbReference type="EMBL" id="GFN76111.1"/>
    </source>
</evidence>